<evidence type="ECO:0000313" key="2">
    <source>
        <dbReference type="EMBL" id="CAB1371176.1"/>
    </source>
</evidence>
<dbReference type="EMBL" id="LR778302">
    <property type="protein sequence ID" value="CAB1371176.1"/>
    <property type="molecule type" value="Genomic_DNA"/>
</dbReference>
<keyword evidence="4" id="KW-1185">Reference proteome</keyword>
<geneLocation type="plasmid" evidence="2 4">
    <name>pI</name>
</geneLocation>
<dbReference type="RefSeq" id="WP_183148330.1">
    <property type="nucleotide sequence ID" value="NZ_LR778302.1"/>
</dbReference>
<keyword evidence="1" id="KW-1133">Transmembrane helix</keyword>
<dbReference type="KEGG" id="doe:DENOEST_P0117"/>
<feature type="transmembrane region" description="Helical" evidence="1">
    <location>
        <begin position="35"/>
        <end position="55"/>
    </location>
</feature>
<feature type="transmembrane region" description="Helical" evidence="1">
    <location>
        <begin position="6"/>
        <end position="28"/>
    </location>
</feature>
<reference evidence="2 4" key="1">
    <citation type="submission" date="2020-03" db="EMBL/GenBank/DDBJ databases">
        <authorList>
            <consortium name="Genoscope - CEA"/>
            <person name="William W."/>
        </authorList>
    </citation>
    <scope>NUCLEOTIDE SEQUENCE [LARGE SCALE GENOMIC DNA]</scope>
    <source>
        <strain evidence="4">DSM 16959</strain>
        <strain evidence="2">DSM16959</strain>
        <plasmid evidence="2 4">pI</plasmid>
    </source>
</reference>
<accession>A0A6S6XYV0</accession>
<dbReference type="Proteomes" id="UP000515733">
    <property type="component" value="Plasmid pI"/>
</dbReference>
<sequence>MGFGGVGWYFTFLALVLACCIGVLWFVRASALAELFHLSAALVFMAGALVIYHGLECALSPVNAKRRIRP</sequence>
<proteinExistence type="predicted"/>
<keyword evidence="1" id="KW-0472">Membrane</keyword>
<dbReference type="EMBL" id="LR778302">
    <property type="protein sequence ID" value="CAB1371275.1"/>
    <property type="molecule type" value="Genomic_DNA"/>
</dbReference>
<evidence type="ECO:0000313" key="4">
    <source>
        <dbReference type="Proteomes" id="UP000515733"/>
    </source>
</evidence>
<dbReference type="AlphaFoldDB" id="A0A6S6XYV0"/>
<keyword evidence="2" id="KW-0614">Plasmid</keyword>
<dbReference type="KEGG" id="doe:DENOEST_P0018"/>
<name>A0A6S6XYV0_9PROT</name>
<organism evidence="2 4">
    <name type="scientific">Denitratisoma oestradiolicum</name>
    <dbReference type="NCBI Taxonomy" id="311182"/>
    <lineage>
        <taxon>Bacteria</taxon>
        <taxon>Pseudomonadati</taxon>
        <taxon>Pseudomonadota</taxon>
        <taxon>Betaproteobacteria</taxon>
        <taxon>Nitrosomonadales</taxon>
        <taxon>Sterolibacteriaceae</taxon>
        <taxon>Denitratisoma</taxon>
    </lineage>
</organism>
<keyword evidence="1" id="KW-0812">Transmembrane</keyword>
<protein>
    <submittedName>
        <fullName evidence="2">Uncharacterized protein</fullName>
    </submittedName>
</protein>
<evidence type="ECO:0000256" key="1">
    <source>
        <dbReference type="SAM" id="Phobius"/>
    </source>
</evidence>
<evidence type="ECO:0000313" key="3">
    <source>
        <dbReference type="EMBL" id="CAB1371275.1"/>
    </source>
</evidence>
<gene>
    <name evidence="2" type="ORF">DENOEST_P0018</name>
    <name evidence="3" type="ORF">DENOEST_P0117</name>
</gene>